<reference evidence="1" key="1">
    <citation type="submission" date="2020-08" db="EMBL/GenBank/DDBJ databases">
        <title>Multicomponent nature underlies the extraordinary mechanical properties of spider dragline silk.</title>
        <authorList>
            <person name="Kono N."/>
            <person name="Nakamura H."/>
            <person name="Mori M."/>
            <person name="Yoshida Y."/>
            <person name="Ohtoshi R."/>
            <person name="Malay A.D."/>
            <person name="Moran D.A.P."/>
            <person name="Tomita M."/>
            <person name="Numata K."/>
            <person name="Arakawa K."/>
        </authorList>
    </citation>
    <scope>NUCLEOTIDE SEQUENCE</scope>
</reference>
<evidence type="ECO:0000313" key="2">
    <source>
        <dbReference type="Proteomes" id="UP000887159"/>
    </source>
</evidence>
<protein>
    <submittedName>
        <fullName evidence="1">Uncharacterized protein</fullName>
    </submittedName>
</protein>
<sequence>MNGRVWVVSMRGHYRMYPAGKIGSCAAENISRRHHKNEDVFFSEMSQNVPKAFSSSLHLERKWSSLSSLLRNKNRQIGGKGHNVENSSTTVRLSTHSGIRMKAYV</sequence>
<dbReference type="AlphaFoldDB" id="A0A8X6S4E0"/>
<keyword evidence="2" id="KW-1185">Reference proteome</keyword>
<dbReference type="EMBL" id="BMAU01021244">
    <property type="protein sequence ID" value="GFY04390.1"/>
    <property type="molecule type" value="Genomic_DNA"/>
</dbReference>
<organism evidence="1 2">
    <name type="scientific">Trichonephila clavipes</name>
    <name type="common">Golden silk orbweaver</name>
    <name type="synonym">Nephila clavipes</name>
    <dbReference type="NCBI Taxonomy" id="2585209"/>
    <lineage>
        <taxon>Eukaryota</taxon>
        <taxon>Metazoa</taxon>
        <taxon>Ecdysozoa</taxon>
        <taxon>Arthropoda</taxon>
        <taxon>Chelicerata</taxon>
        <taxon>Arachnida</taxon>
        <taxon>Araneae</taxon>
        <taxon>Araneomorphae</taxon>
        <taxon>Entelegynae</taxon>
        <taxon>Araneoidea</taxon>
        <taxon>Nephilidae</taxon>
        <taxon>Trichonephila</taxon>
    </lineage>
</organism>
<evidence type="ECO:0000313" key="1">
    <source>
        <dbReference type="EMBL" id="GFY04390.1"/>
    </source>
</evidence>
<proteinExistence type="predicted"/>
<comment type="caution">
    <text evidence="1">The sequence shown here is derived from an EMBL/GenBank/DDBJ whole genome shotgun (WGS) entry which is preliminary data.</text>
</comment>
<gene>
    <name evidence="1" type="ORF">TNCV_4414781</name>
</gene>
<dbReference type="Proteomes" id="UP000887159">
    <property type="component" value="Unassembled WGS sequence"/>
</dbReference>
<name>A0A8X6S4E0_TRICX</name>
<accession>A0A8X6S4E0</accession>